<dbReference type="InterPro" id="IPR027304">
    <property type="entry name" value="Trigger_fact/SurA_dom_sf"/>
</dbReference>
<dbReference type="PANTHER" id="PTHR47245">
    <property type="entry name" value="PEPTIDYLPROLYL ISOMERASE"/>
    <property type="match status" value="1"/>
</dbReference>
<feature type="chain" id="PRO_5020671674" description="peptidylprolyl isomerase" evidence="8">
    <location>
        <begin position="23"/>
        <end position="265"/>
    </location>
</feature>
<feature type="signal peptide" evidence="8">
    <location>
        <begin position="1"/>
        <end position="22"/>
    </location>
</feature>
<proteinExistence type="inferred from homology"/>
<dbReference type="Pfam" id="PF13145">
    <property type="entry name" value="Rotamase_2"/>
    <property type="match status" value="1"/>
</dbReference>
<sequence length="265" mass="29772">MKIFLITFSLILLTACQPNSSAVDDPSAVLVTVGDKEVTAMYVNAYLLNRGIKNPSQVQMEQGLEEVIKQQSLLLQAEKEGLELSTEQKLSIQQFKDQAMAQLAMQNYMSNNPISEEAIKAEYDRIVAELKGVEYKVRHMLYQDEVQALMALDEINAGASYLSKEKEYLASMGPVKNVGDLGWVNIKQVPEPFHKPLQTMESNQVHDKIVITKFGAHILYLEDKRSSAPPVFDEVKAGIKKSLEQKAAERFEQLAKVKAKVRVQK</sequence>
<dbReference type="InterPro" id="IPR000297">
    <property type="entry name" value="PPIase_PpiC"/>
</dbReference>
<dbReference type="Gene3D" id="3.10.50.40">
    <property type="match status" value="1"/>
</dbReference>
<evidence type="ECO:0000256" key="8">
    <source>
        <dbReference type="SAM" id="SignalP"/>
    </source>
</evidence>
<evidence type="ECO:0000256" key="6">
    <source>
        <dbReference type="ARBA" id="ARBA00023235"/>
    </source>
</evidence>
<evidence type="ECO:0000256" key="3">
    <source>
        <dbReference type="ARBA" id="ARBA00013194"/>
    </source>
</evidence>
<keyword evidence="4 8" id="KW-0732">Signal</keyword>
<comment type="caution">
    <text evidence="10">The sequence shown here is derived from an EMBL/GenBank/DDBJ whole genome shotgun (WGS) entry which is preliminary data.</text>
</comment>
<evidence type="ECO:0000256" key="5">
    <source>
        <dbReference type="ARBA" id="ARBA00023110"/>
    </source>
</evidence>
<keyword evidence="11" id="KW-1185">Reference proteome</keyword>
<dbReference type="SUPFAM" id="SSF54534">
    <property type="entry name" value="FKBP-like"/>
    <property type="match status" value="1"/>
</dbReference>
<evidence type="ECO:0000256" key="1">
    <source>
        <dbReference type="ARBA" id="ARBA00000971"/>
    </source>
</evidence>
<accession>A0A4R6XPC1</accession>
<evidence type="ECO:0000256" key="4">
    <source>
        <dbReference type="ARBA" id="ARBA00022729"/>
    </source>
</evidence>
<evidence type="ECO:0000313" key="11">
    <source>
        <dbReference type="Proteomes" id="UP000295724"/>
    </source>
</evidence>
<keyword evidence="6 7" id="KW-0413">Isomerase</keyword>
<dbReference type="AlphaFoldDB" id="A0A4R6XPC1"/>
<gene>
    <name evidence="10" type="ORF">C8D91_2164</name>
</gene>
<evidence type="ECO:0000256" key="7">
    <source>
        <dbReference type="PROSITE-ProRule" id="PRU00278"/>
    </source>
</evidence>
<dbReference type="PROSITE" id="PS51257">
    <property type="entry name" value="PROKAR_LIPOPROTEIN"/>
    <property type="match status" value="1"/>
</dbReference>
<dbReference type="PANTHER" id="PTHR47245:SF1">
    <property type="entry name" value="FOLDASE PROTEIN PRSA"/>
    <property type="match status" value="1"/>
</dbReference>
<feature type="domain" description="PpiC" evidence="9">
    <location>
        <begin position="132"/>
        <end position="223"/>
    </location>
</feature>
<evidence type="ECO:0000259" key="9">
    <source>
        <dbReference type="PROSITE" id="PS50198"/>
    </source>
</evidence>
<dbReference type="EC" id="5.2.1.8" evidence="3"/>
<organism evidence="10 11">
    <name type="scientific">Marinicella litoralis</name>
    <dbReference type="NCBI Taxonomy" id="644220"/>
    <lineage>
        <taxon>Bacteria</taxon>
        <taxon>Pseudomonadati</taxon>
        <taxon>Pseudomonadota</taxon>
        <taxon>Gammaproteobacteria</taxon>
        <taxon>Lysobacterales</taxon>
        <taxon>Marinicellaceae</taxon>
        <taxon>Marinicella</taxon>
    </lineage>
</organism>
<dbReference type="EMBL" id="SNZB01000004">
    <property type="protein sequence ID" value="TDR19607.1"/>
    <property type="molecule type" value="Genomic_DNA"/>
</dbReference>
<evidence type="ECO:0000313" key="10">
    <source>
        <dbReference type="EMBL" id="TDR19607.1"/>
    </source>
</evidence>
<dbReference type="SUPFAM" id="SSF109998">
    <property type="entry name" value="Triger factor/SurA peptide-binding domain-like"/>
    <property type="match status" value="1"/>
</dbReference>
<evidence type="ECO:0000256" key="2">
    <source>
        <dbReference type="ARBA" id="ARBA00007656"/>
    </source>
</evidence>
<dbReference type="Proteomes" id="UP000295724">
    <property type="component" value="Unassembled WGS sequence"/>
</dbReference>
<dbReference type="InterPro" id="IPR046357">
    <property type="entry name" value="PPIase_dom_sf"/>
</dbReference>
<comment type="catalytic activity">
    <reaction evidence="1">
        <text>[protein]-peptidylproline (omega=180) = [protein]-peptidylproline (omega=0)</text>
        <dbReference type="Rhea" id="RHEA:16237"/>
        <dbReference type="Rhea" id="RHEA-COMP:10747"/>
        <dbReference type="Rhea" id="RHEA-COMP:10748"/>
        <dbReference type="ChEBI" id="CHEBI:83833"/>
        <dbReference type="ChEBI" id="CHEBI:83834"/>
        <dbReference type="EC" id="5.2.1.8"/>
    </reaction>
</comment>
<dbReference type="PROSITE" id="PS50198">
    <property type="entry name" value="PPIC_PPIASE_2"/>
    <property type="match status" value="1"/>
</dbReference>
<protein>
    <recommendedName>
        <fullName evidence="3">peptidylprolyl isomerase</fullName>
        <ecNumber evidence="3">5.2.1.8</ecNumber>
    </recommendedName>
</protein>
<dbReference type="OrthoDB" id="14196at2"/>
<dbReference type="RefSeq" id="WP_099019759.1">
    <property type="nucleotide sequence ID" value="NZ_NIHB01000004.1"/>
</dbReference>
<name>A0A4R6XPC1_9GAMM</name>
<dbReference type="GO" id="GO:0003755">
    <property type="term" value="F:peptidyl-prolyl cis-trans isomerase activity"/>
    <property type="evidence" value="ECO:0007669"/>
    <property type="project" value="UniProtKB-KW"/>
</dbReference>
<reference evidence="10 11" key="1">
    <citation type="submission" date="2019-03" db="EMBL/GenBank/DDBJ databases">
        <title>Genomic Encyclopedia of Type Strains, Phase IV (KMG-IV): sequencing the most valuable type-strain genomes for metagenomic binning, comparative biology and taxonomic classification.</title>
        <authorList>
            <person name="Goeker M."/>
        </authorList>
    </citation>
    <scope>NUCLEOTIDE SEQUENCE [LARGE SCALE GENOMIC DNA]</scope>
    <source>
        <strain evidence="10 11">DSM 25488</strain>
    </source>
</reference>
<dbReference type="InterPro" id="IPR050245">
    <property type="entry name" value="PrsA_foldase"/>
</dbReference>
<comment type="similarity">
    <text evidence="2">Belongs to the PpiC/parvulin rotamase family.</text>
</comment>
<keyword evidence="5 7" id="KW-0697">Rotamase</keyword>